<dbReference type="EMBL" id="PDCK01000045">
    <property type="protein sequence ID" value="PRQ19132.1"/>
    <property type="molecule type" value="Genomic_DNA"/>
</dbReference>
<dbReference type="PROSITE" id="PS00109">
    <property type="entry name" value="PROTEIN_KINASE_TYR"/>
    <property type="match status" value="1"/>
</dbReference>
<keyword evidence="16" id="KW-0325">Glycoprotein</keyword>
<evidence type="ECO:0000256" key="15">
    <source>
        <dbReference type="ARBA" id="ARBA00023170"/>
    </source>
</evidence>
<evidence type="ECO:0000256" key="10">
    <source>
        <dbReference type="ARBA" id="ARBA00022741"/>
    </source>
</evidence>
<keyword evidence="11" id="KW-0418">Kinase</keyword>
<dbReference type="InterPro" id="IPR008266">
    <property type="entry name" value="Tyr_kinase_AS"/>
</dbReference>
<comment type="catalytic activity">
    <reaction evidence="17">
        <text>L-threonyl-[protein] + ATP = O-phospho-L-threonyl-[protein] + ADP + H(+)</text>
        <dbReference type="Rhea" id="RHEA:46608"/>
        <dbReference type="Rhea" id="RHEA-COMP:11060"/>
        <dbReference type="Rhea" id="RHEA-COMP:11605"/>
        <dbReference type="ChEBI" id="CHEBI:15378"/>
        <dbReference type="ChEBI" id="CHEBI:30013"/>
        <dbReference type="ChEBI" id="CHEBI:30616"/>
        <dbReference type="ChEBI" id="CHEBI:61977"/>
        <dbReference type="ChEBI" id="CHEBI:456216"/>
        <dbReference type="EC" id="2.7.11.1"/>
    </reaction>
</comment>
<feature type="domain" description="Protein kinase" evidence="19">
    <location>
        <begin position="45"/>
        <end position="300"/>
    </location>
</feature>
<comment type="catalytic activity">
    <reaction evidence="18">
        <text>L-seryl-[protein] + ATP = O-phospho-L-seryl-[protein] + ADP + H(+)</text>
        <dbReference type="Rhea" id="RHEA:17989"/>
        <dbReference type="Rhea" id="RHEA-COMP:9863"/>
        <dbReference type="Rhea" id="RHEA-COMP:11604"/>
        <dbReference type="ChEBI" id="CHEBI:15378"/>
        <dbReference type="ChEBI" id="CHEBI:29999"/>
        <dbReference type="ChEBI" id="CHEBI:30616"/>
        <dbReference type="ChEBI" id="CHEBI:83421"/>
        <dbReference type="ChEBI" id="CHEBI:456216"/>
        <dbReference type="EC" id="2.7.11.1"/>
    </reaction>
</comment>
<dbReference type="FunFam" id="1.10.510.10:FF:000479">
    <property type="entry name" value="Leucine-rich repeat receptor-like protein kinase"/>
    <property type="match status" value="1"/>
</dbReference>
<dbReference type="FunFam" id="3.30.200.20:FF:000309">
    <property type="entry name" value="Leucine-rich repeat receptor protein kinase MSP1"/>
    <property type="match status" value="1"/>
</dbReference>
<dbReference type="PANTHER" id="PTHR48005">
    <property type="entry name" value="LEUCINE RICH REPEAT KINASE 2"/>
    <property type="match status" value="1"/>
</dbReference>
<dbReference type="SUPFAM" id="SSF56112">
    <property type="entry name" value="Protein kinase-like (PK-like)"/>
    <property type="match status" value="1"/>
</dbReference>
<dbReference type="GO" id="GO:0005524">
    <property type="term" value="F:ATP binding"/>
    <property type="evidence" value="ECO:0007669"/>
    <property type="project" value="UniProtKB-KW"/>
</dbReference>
<evidence type="ECO:0000256" key="14">
    <source>
        <dbReference type="ARBA" id="ARBA00023136"/>
    </source>
</evidence>
<accession>A0A2P6PB37</accession>
<gene>
    <name evidence="20" type="ORF">RchiOBHm_Chr7g0213791</name>
</gene>
<dbReference type="InterPro" id="IPR011009">
    <property type="entry name" value="Kinase-like_dom_sf"/>
</dbReference>
<comment type="caution">
    <text evidence="20">The sequence shown here is derived from an EMBL/GenBank/DDBJ whole genome shotgun (WGS) entry which is preliminary data.</text>
</comment>
<reference evidence="20 21" key="1">
    <citation type="journal article" date="2018" name="Nat. Genet.">
        <title>The Rosa genome provides new insights in the design of modern roses.</title>
        <authorList>
            <person name="Bendahmane M."/>
        </authorList>
    </citation>
    <scope>NUCLEOTIDE SEQUENCE [LARGE SCALE GENOMIC DNA]</scope>
    <source>
        <strain evidence="21">cv. Old Blush</strain>
    </source>
</reference>
<evidence type="ECO:0000256" key="12">
    <source>
        <dbReference type="ARBA" id="ARBA00022840"/>
    </source>
</evidence>
<evidence type="ECO:0000313" key="21">
    <source>
        <dbReference type="Proteomes" id="UP000238479"/>
    </source>
</evidence>
<dbReference type="InterPro" id="IPR051420">
    <property type="entry name" value="Ser_Thr_Kinases_DiverseReg"/>
</dbReference>
<name>A0A2P6PB37_ROSCH</name>
<dbReference type="Gramene" id="PRQ19132">
    <property type="protein sequence ID" value="PRQ19132"/>
    <property type="gene ID" value="RchiOBHm_Chr7g0213791"/>
</dbReference>
<keyword evidence="4" id="KW-0597">Phosphoprotein</keyword>
<evidence type="ECO:0000256" key="17">
    <source>
        <dbReference type="ARBA" id="ARBA00047899"/>
    </source>
</evidence>
<keyword evidence="21" id="KW-1185">Reference proteome</keyword>
<evidence type="ECO:0000256" key="13">
    <source>
        <dbReference type="ARBA" id="ARBA00022989"/>
    </source>
</evidence>
<dbReference type="AlphaFoldDB" id="A0A2P6PB37"/>
<keyword evidence="9" id="KW-0677">Repeat</keyword>
<keyword evidence="12" id="KW-0067">ATP-binding</keyword>
<dbReference type="GO" id="GO:0004674">
    <property type="term" value="F:protein serine/threonine kinase activity"/>
    <property type="evidence" value="ECO:0007669"/>
    <property type="project" value="UniProtKB-KW"/>
</dbReference>
<dbReference type="Pfam" id="PF00069">
    <property type="entry name" value="Pkinase"/>
    <property type="match status" value="1"/>
</dbReference>
<dbReference type="PANTHER" id="PTHR48005:SF95">
    <property type="entry name" value="PROTEIN KINASE DOMAIN-CONTAINING PROTEIN"/>
    <property type="match status" value="1"/>
</dbReference>
<proteinExistence type="predicted"/>
<evidence type="ECO:0000256" key="16">
    <source>
        <dbReference type="ARBA" id="ARBA00023180"/>
    </source>
</evidence>
<evidence type="ECO:0000256" key="6">
    <source>
        <dbReference type="ARBA" id="ARBA00022679"/>
    </source>
</evidence>
<keyword evidence="6 20" id="KW-0808">Transferase</keyword>
<dbReference type="PROSITE" id="PS50011">
    <property type="entry name" value="PROTEIN_KINASE_DOM"/>
    <property type="match status" value="1"/>
</dbReference>
<keyword evidence="7" id="KW-0812">Transmembrane</keyword>
<evidence type="ECO:0000256" key="4">
    <source>
        <dbReference type="ARBA" id="ARBA00022553"/>
    </source>
</evidence>
<dbReference type="Gene3D" id="1.10.510.10">
    <property type="entry name" value="Transferase(Phosphotransferase) domain 1"/>
    <property type="match status" value="1"/>
</dbReference>
<sequence length="300" mass="34045">MIIRSRKKKEHQPIQHDMQNGEIFSVLNFDGRKMYEEIIKATNGFDSMYCIGKGGSGNVYKAILSSGDIVADVETSQKDFLNEVRELVEIRHRNIVKLLGYCSYPSHLFLVYEYLRKGSLSSLLSNEHEAKNFDWSSRVRIVKSVAHALSHMHHDCKPPIVHRDISSNNILLNDEYEPCVSDFGTTKLLNPNSSNWMSRAGTYGYVAPELAYTTKVTEKFDVYSFEVLALEVLMGMQVGDFISSFFQSSDSTNILLKDVLDQCLPPPLPQFEDELITIAGLAIECRHSHPQSRPTMQRVS</sequence>
<evidence type="ECO:0000256" key="5">
    <source>
        <dbReference type="ARBA" id="ARBA00022614"/>
    </source>
</evidence>
<dbReference type="Proteomes" id="UP000238479">
    <property type="component" value="Chromosome 7"/>
</dbReference>
<comment type="subcellular location">
    <subcellularLocation>
        <location evidence="1">Membrane</location>
        <topology evidence="1">Single-pass type I membrane protein</topology>
    </subcellularLocation>
</comment>
<dbReference type="GO" id="GO:0016020">
    <property type="term" value="C:membrane"/>
    <property type="evidence" value="ECO:0007669"/>
    <property type="project" value="UniProtKB-SubCell"/>
</dbReference>
<dbReference type="EC" id="2.7.11.1" evidence="2"/>
<keyword evidence="10" id="KW-0547">Nucleotide-binding</keyword>
<keyword evidence="8" id="KW-0732">Signal</keyword>
<dbReference type="OMA" id="RETSCED"/>
<evidence type="ECO:0000256" key="7">
    <source>
        <dbReference type="ARBA" id="ARBA00022692"/>
    </source>
</evidence>
<evidence type="ECO:0000259" key="19">
    <source>
        <dbReference type="PROSITE" id="PS50011"/>
    </source>
</evidence>
<protein>
    <recommendedName>
        <fullName evidence="2">non-specific serine/threonine protein kinase</fullName>
        <ecNumber evidence="2">2.7.11.1</ecNumber>
    </recommendedName>
</protein>
<keyword evidence="3" id="KW-0723">Serine/threonine-protein kinase</keyword>
<keyword evidence="14" id="KW-0472">Membrane</keyword>
<evidence type="ECO:0000256" key="9">
    <source>
        <dbReference type="ARBA" id="ARBA00022737"/>
    </source>
</evidence>
<evidence type="ECO:0000256" key="2">
    <source>
        <dbReference type="ARBA" id="ARBA00012513"/>
    </source>
</evidence>
<organism evidence="20 21">
    <name type="scientific">Rosa chinensis</name>
    <name type="common">China rose</name>
    <dbReference type="NCBI Taxonomy" id="74649"/>
    <lineage>
        <taxon>Eukaryota</taxon>
        <taxon>Viridiplantae</taxon>
        <taxon>Streptophyta</taxon>
        <taxon>Embryophyta</taxon>
        <taxon>Tracheophyta</taxon>
        <taxon>Spermatophyta</taxon>
        <taxon>Magnoliopsida</taxon>
        <taxon>eudicotyledons</taxon>
        <taxon>Gunneridae</taxon>
        <taxon>Pentapetalae</taxon>
        <taxon>rosids</taxon>
        <taxon>fabids</taxon>
        <taxon>Rosales</taxon>
        <taxon>Rosaceae</taxon>
        <taxon>Rosoideae</taxon>
        <taxon>Rosoideae incertae sedis</taxon>
        <taxon>Rosa</taxon>
    </lineage>
</organism>
<evidence type="ECO:0000256" key="11">
    <source>
        <dbReference type="ARBA" id="ARBA00022777"/>
    </source>
</evidence>
<keyword evidence="13" id="KW-1133">Transmembrane helix</keyword>
<evidence type="ECO:0000256" key="1">
    <source>
        <dbReference type="ARBA" id="ARBA00004479"/>
    </source>
</evidence>
<keyword evidence="5" id="KW-0433">Leucine-rich repeat</keyword>
<dbReference type="InterPro" id="IPR000719">
    <property type="entry name" value="Prot_kinase_dom"/>
</dbReference>
<keyword evidence="15" id="KW-0675">Receptor</keyword>
<evidence type="ECO:0000256" key="8">
    <source>
        <dbReference type="ARBA" id="ARBA00022729"/>
    </source>
</evidence>
<dbReference type="Gene3D" id="3.30.200.20">
    <property type="entry name" value="Phosphorylase Kinase, domain 1"/>
    <property type="match status" value="1"/>
</dbReference>
<evidence type="ECO:0000256" key="3">
    <source>
        <dbReference type="ARBA" id="ARBA00022527"/>
    </source>
</evidence>
<evidence type="ECO:0000256" key="18">
    <source>
        <dbReference type="ARBA" id="ARBA00048679"/>
    </source>
</evidence>
<evidence type="ECO:0000313" key="20">
    <source>
        <dbReference type="EMBL" id="PRQ19132.1"/>
    </source>
</evidence>